<feature type="region of interest" description="Disordered" evidence="9">
    <location>
        <begin position="496"/>
        <end position="519"/>
    </location>
</feature>
<gene>
    <name evidence="13" type="ORF">GCM10022278_35340</name>
</gene>
<evidence type="ECO:0000313" key="13">
    <source>
        <dbReference type="EMBL" id="GAA3975341.1"/>
    </source>
</evidence>
<dbReference type="Pfam" id="PF00553">
    <property type="entry name" value="CBM_2"/>
    <property type="match status" value="1"/>
</dbReference>
<protein>
    <recommendedName>
        <fullName evidence="8">Endoglucanase</fullName>
        <ecNumber evidence="8">3.2.1.4</ecNumber>
    </recommendedName>
</protein>
<keyword evidence="7 8" id="KW-0624">Polysaccharide degradation</keyword>
<dbReference type="InterPro" id="IPR001547">
    <property type="entry name" value="Glyco_hydro_5"/>
</dbReference>
<evidence type="ECO:0000256" key="4">
    <source>
        <dbReference type="ARBA" id="ARBA00023001"/>
    </source>
</evidence>
<dbReference type="Gene3D" id="2.60.40.290">
    <property type="match status" value="1"/>
</dbReference>
<dbReference type="SMART" id="SM00637">
    <property type="entry name" value="CBD_II"/>
    <property type="match status" value="1"/>
</dbReference>
<dbReference type="CDD" id="cd04080">
    <property type="entry name" value="CBM6_cellulase-like"/>
    <property type="match status" value="1"/>
</dbReference>
<dbReference type="Gene3D" id="3.20.20.80">
    <property type="entry name" value="Glycosidases"/>
    <property type="match status" value="1"/>
</dbReference>
<sequence>MVNKRTPQQLIWATVFMTALATLPELVLAAPPALSVSGSTIKAGNSVAQLSGMSLFWSNSGWGGEKYYTAGSVGGVKKFFGGNLVRAAMGVEDSGGYLSDREGNLRRAEAIVDAAIANDMYVIIDWHSHYAHEHQAEAIEFFQHMARKYGKNSNVIYEIFNEPKNDVTWAQHVKPYAEQVVKAIRAIDPDNLIIVGTTTWSQDVDQAADNPIRGYANIAYTLHFYAGTHGQGLRDKAAYAMSKGAALFVTEWGSVNADGNGGVNQTETDRWAAFMKKHSLGNANWALNDKSEGASAFRPGTPTNGQWSDGMLTDSGRYVKNLIQTWPNKTGSGSGGSDGGSDGGTSGGYKGVVNLPGRIEAEHYTTASDRSAGNASASSSNCTYYGLNVDVQNASEGTCNVGWTESGETLTYKVGAAGGNFDITARLASVNNGQRVRIDVNGQLAGIVSTDGAGWQAWASETISNVNIPANATVKVTFLDGMTNLNYLDIKRASTSGGGNGGGTDTGGGSGGEPTNGAVSCNIGQKDAWGNVFVLNGVEVKNTGSRTLSNWKVAIDFEQPVQVSENWSAKVLSVSGKRVVFEGVSYNSRLNPNQATTFGFKGSQSGNISKATCSAL</sequence>
<reference evidence="14" key="1">
    <citation type="journal article" date="2019" name="Int. J. Syst. Evol. Microbiol.">
        <title>The Global Catalogue of Microorganisms (GCM) 10K type strain sequencing project: providing services to taxonomists for standard genome sequencing and annotation.</title>
        <authorList>
            <consortium name="The Broad Institute Genomics Platform"/>
            <consortium name="The Broad Institute Genome Sequencing Center for Infectious Disease"/>
            <person name="Wu L."/>
            <person name="Ma J."/>
        </authorList>
    </citation>
    <scope>NUCLEOTIDE SEQUENCE [LARGE SCALE GENOMIC DNA]</scope>
    <source>
        <strain evidence="14">JCM 17555</strain>
    </source>
</reference>
<organism evidence="13 14">
    <name type="scientific">Allohahella marinimesophila</name>
    <dbReference type="NCBI Taxonomy" id="1054972"/>
    <lineage>
        <taxon>Bacteria</taxon>
        <taxon>Pseudomonadati</taxon>
        <taxon>Pseudomonadota</taxon>
        <taxon>Gammaproteobacteria</taxon>
        <taxon>Oceanospirillales</taxon>
        <taxon>Hahellaceae</taxon>
        <taxon>Allohahella</taxon>
    </lineage>
</organism>
<proteinExistence type="inferred from homology"/>
<feature type="domain" description="CBM2" evidence="11">
    <location>
        <begin position="512"/>
        <end position="616"/>
    </location>
</feature>
<dbReference type="InterPro" id="IPR005084">
    <property type="entry name" value="CBM6"/>
</dbReference>
<evidence type="ECO:0000256" key="6">
    <source>
        <dbReference type="ARBA" id="ARBA00023295"/>
    </source>
</evidence>
<dbReference type="Pfam" id="PF18099">
    <property type="entry name" value="CBM_35_2"/>
    <property type="match status" value="1"/>
</dbReference>
<evidence type="ECO:0000256" key="9">
    <source>
        <dbReference type="SAM" id="MobiDB-lite"/>
    </source>
</evidence>
<dbReference type="Proteomes" id="UP001501337">
    <property type="component" value="Unassembled WGS sequence"/>
</dbReference>
<dbReference type="PROSITE" id="PS51173">
    <property type="entry name" value="CBM2"/>
    <property type="match status" value="1"/>
</dbReference>
<dbReference type="Pfam" id="PF00150">
    <property type="entry name" value="Cellulase"/>
    <property type="match status" value="1"/>
</dbReference>
<dbReference type="SUPFAM" id="SSF49384">
    <property type="entry name" value="Carbohydrate-binding domain"/>
    <property type="match status" value="1"/>
</dbReference>
<dbReference type="RefSeq" id="WP_344808867.1">
    <property type="nucleotide sequence ID" value="NZ_BAABBO010000018.1"/>
</dbReference>
<comment type="caution">
    <text evidence="13">The sequence shown here is derived from an EMBL/GenBank/DDBJ whole genome shotgun (WGS) entry which is preliminary data.</text>
</comment>
<evidence type="ECO:0000259" key="11">
    <source>
        <dbReference type="PROSITE" id="PS51173"/>
    </source>
</evidence>
<feature type="chain" id="PRO_5047516143" description="Endoglucanase" evidence="10">
    <location>
        <begin position="30"/>
        <end position="616"/>
    </location>
</feature>
<evidence type="ECO:0000256" key="8">
    <source>
        <dbReference type="RuleBase" id="RU361153"/>
    </source>
</evidence>
<dbReference type="Gene3D" id="2.60.120.260">
    <property type="entry name" value="Galactose-binding domain-like"/>
    <property type="match status" value="1"/>
</dbReference>
<dbReference type="InterPro" id="IPR012291">
    <property type="entry name" value="CBM2_carb-bd_dom_sf"/>
</dbReference>
<keyword evidence="4 8" id="KW-0136">Cellulose degradation</keyword>
<feature type="signal peptide" evidence="10">
    <location>
        <begin position="1"/>
        <end position="29"/>
    </location>
</feature>
<dbReference type="InterPro" id="IPR041342">
    <property type="entry name" value="CBM35"/>
</dbReference>
<evidence type="ECO:0000256" key="5">
    <source>
        <dbReference type="ARBA" id="ARBA00023277"/>
    </source>
</evidence>
<keyword evidence="5 8" id="KW-0119">Carbohydrate metabolism</keyword>
<comment type="similarity">
    <text evidence="8">Belongs to the glycosyl hydrolase 5 (cellulase A) family.</text>
</comment>
<dbReference type="SUPFAM" id="SSF51445">
    <property type="entry name" value="(Trans)glycosidases"/>
    <property type="match status" value="1"/>
</dbReference>
<dbReference type="PANTHER" id="PTHR34142:SF1">
    <property type="entry name" value="GLYCOSIDE HYDROLASE FAMILY 5 DOMAIN-CONTAINING PROTEIN"/>
    <property type="match status" value="1"/>
</dbReference>
<keyword evidence="2 10" id="KW-0732">Signal</keyword>
<dbReference type="InterPro" id="IPR008965">
    <property type="entry name" value="CBM2/CBM3_carb-bd_dom_sf"/>
</dbReference>
<dbReference type="InterPro" id="IPR008979">
    <property type="entry name" value="Galactose-bd-like_sf"/>
</dbReference>
<keyword evidence="6 8" id="KW-0326">Glycosidase</keyword>
<dbReference type="EC" id="3.2.1.4" evidence="8"/>
<dbReference type="SUPFAM" id="SSF49785">
    <property type="entry name" value="Galactose-binding domain-like"/>
    <property type="match status" value="1"/>
</dbReference>
<evidence type="ECO:0000256" key="3">
    <source>
        <dbReference type="ARBA" id="ARBA00022801"/>
    </source>
</evidence>
<dbReference type="SMART" id="SM00606">
    <property type="entry name" value="CBD_IV"/>
    <property type="match status" value="1"/>
</dbReference>
<evidence type="ECO:0000256" key="10">
    <source>
        <dbReference type="SAM" id="SignalP"/>
    </source>
</evidence>
<evidence type="ECO:0000256" key="1">
    <source>
        <dbReference type="ARBA" id="ARBA00000966"/>
    </source>
</evidence>
<dbReference type="PROSITE" id="PS51175">
    <property type="entry name" value="CBM6"/>
    <property type="match status" value="1"/>
</dbReference>
<dbReference type="InterPro" id="IPR006584">
    <property type="entry name" value="Cellulose-bd_IV"/>
</dbReference>
<feature type="domain" description="CBM6" evidence="12">
    <location>
        <begin position="357"/>
        <end position="491"/>
    </location>
</feature>
<feature type="compositionally biased region" description="Gly residues" evidence="9">
    <location>
        <begin position="496"/>
        <end position="514"/>
    </location>
</feature>
<comment type="catalytic activity">
    <reaction evidence="1 8">
        <text>Endohydrolysis of (1-&gt;4)-beta-D-glucosidic linkages in cellulose, lichenin and cereal beta-D-glucans.</text>
        <dbReference type="EC" id="3.2.1.4"/>
    </reaction>
</comment>
<feature type="compositionally biased region" description="Gly residues" evidence="9">
    <location>
        <begin position="332"/>
        <end position="350"/>
    </location>
</feature>
<keyword evidence="14" id="KW-1185">Reference proteome</keyword>
<dbReference type="EMBL" id="BAABBO010000018">
    <property type="protein sequence ID" value="GAA3975341.1"/>
    <property type="molecule type" value="Genomic_DNA"/>
</dbReference>
<dbReference type="InterPro" id="IPR001919">
    <property type="entry name" value="CBD2"/>
</dbReference>
<evidence type="ECO:0000256" key="2">
    <source>
        <dbReference type="ARBA" id="ARBA00022729"/>
    </source>
</evidence>
<dbReference type="PANTHER" id="PTHR34142">
    <property type="entry name" value="ENDO-BETA-1,4-GLUCANASE A"/>
    <property type="match status" value="1"/>
</dbReference>
<feature type="region of interest" description="Disordered" evidence="9">
    <location>
        <begin position="325"/>
        <end position="352"/>
    </location>
</feature>
<accession>A0ABP7Q2D3</accession>
<keyword evidence="3 8" id="KW-0378">Hydrolase</keyword>
<evidence type="ECO:0000256" key="7">
    <source>
        <dbReference type="ARBA" id="ARBA00023326"/>
    </source>
</evidence>
<name>A0ABP7Q2D3_9GAMM</name>
<evidence type="ECO:0000259" key="12">
    <source>
        <dbReference type="PROSITE" id="PS51175"/>
    </source>
</evidence>
<evidence type="ECO:0000313" key="14">
    <source>
        <dbReference type="Proteomes" id="UP001501337"/>
    </source>
</evidence>
<dbReference type="InterPro" id="IPR017853">
    <property type="entry name" value="GH"/>
</dbReference>